<dbReference type="EMBL" id="PUHQ01000017">
    <property type="protein sequence ID" value="KAG0663853.1"/>
    <property type="molecule type" value="Genomic_DNA"/>
</dbReference>
<dbReference type="Pfam" id="PF00380">
    <property type="entry name" value="Ribosomal_S9"/>
    <property type="match status" value="1"/>
</dbReference>
<dbReference type="PANTHER" id="PTHR21569:SF1">
    <property type="entry name" value="SMALL RIBOSOMAL SUBUNIT PROTEIN US9M"/>
    <property type="match status" value="1"/>
</dbReference>
<gene>
    <name evidence="4" type="primary">MRPS9</name>
    <name evidence="4" type="ORF">C6P46_002078</name>
</gene>
<dbReference type="GO" id="GO:0003723">
    <property type="term" value="F:RNA binding"/>
    <property type="evidence" value="ECO:0007669"/>
    <property type="project" value="TreeGrafter"/>
</dbReference>
<dbReference type="GO" id="GO:0005763">
    <property type="term" value="C:mitochondrial small ribosomal subunit"/>
    <property type="evidence" value="ECO:0007669"/>
    <property type="project" value="TreeGrafter"/>
</dbReference>
<dbReference type="GO" id="GO:0006412">
    <property type="term" value="P:translation"/>
    <property type="evidence" value="ECO:0007669"/>
    <property type="project" value="InterPro"/>
</dbReference>
<organism evidence="4 5">
    <name type="scientific">Rhodotorula mucilaginosa</name>
    <name type="common">Yeast</name>
    <name type="synonym">Rhodotorula rubra</name>
    <dbReference type="NCBI Taxonomy" id="5537"/>
    <lineage>
        <taxon>Eukaryota</taxon>
        <taxon>Fungi</taxon>
        <taxon>Dikarya</taxon>
        <taxon>Basidiomycota</taxon>
        <taxon>Pucciniomycotina</taxon>
        <taxon>Microbotryomycetes</taxon>
        <taxon>Sporidiobolales</taxon>
        <taxon>Sporidiobolaceae</taxon>
        <taxon>Rhodotorula</taxon>
    </lineage>
</organism>
<name>A0A9P6W6X6_RHOMI</name>
<dbReference type="OrthoDB" id="10254627at2759"/>
<dbReference type="SUPFAM" id="SSF54211">
    <property type="entry name" value="Ribosomal protein S5 domain 2-like"/>
    <property type="match status" value="1"/>
</dbReference>
<evidence type="ECO:0000313" key="4">
    <source>
        <dbReference type="EMBL" id="KAG0663853.1"/>
    </source>
</evidence>
<dbReference type="GO" id="GO:0003735">
    <property type="term" value="F:structural constituent of ribosome"/>
    <property type="evidence" value="ECO:0007669"/>
    <property type="project" value="InterPro"/>
</dbReference>
<dbReference type="PANTHER" id="PTHR21569">
    <property type="entry name" value="RIBOSOMAL PROTEIN S9"/>
    <property type="match status" value="1"/>
</dbReference>
<dbReference type="Proteomes" id="UP000777482">
    <property type="component" value="Unassembled WGS sequence"/>
</dbReference>
<reference evidence="4 5" key="1">
    <citation type="submission" date="2020-11" db="EMBL/GenBank/DDBJ databases">
        <title>Kefir isolates.</title>
        <authorList>
            <person name="Marcisauskas S."/>
            <person name="Kim Y."/>
            <person name="Blasche S."/>
        </authorList>
    </citation>
    <scope>NUCLEOTIDE SEQUENCE [LARGE SCALE GENOMIC DNA]</scope>
    <source>
        <strain evidence="4 5">KR</strain>
    </source>
</reference>
<keyword evidence="3" id="KW-0687">Ribonucleoprotein</keyword>
<evidence type="ECO:0000256" key="1">
    <source>
        <dbReference type="ARBA" id="ARBA00005251"/>
    </source>
</evidence>
<evidence type="ECO:0000313" key="5">
    <source>
        <dbReference type="Proteomes" id="UP000777482"/>
    </source>
</evidence>
<dbReference type="Gene3D" id="3.30.230.10">
    <property type="match status" value="1"/>
</dbReference>
<proteinExistence type="inferred from homology"/>
<keyword evidence="2 4" id="KW-0689">Ribosomal protein</keyword>
<evidence type="ECO:0000256" key="3">
    <source>
        <dbReference type="ARBA" id="ARBA00023274"/>
    </source>
</evidence>
<comment type="similarity">
    <text evidence="1">Belongs to the universal ribosomal protein uS9 family.</text>
</comment>
<dbReference type="InterPro" id="IPR000754">
    <property type="entry name" value="Ribosomal_uS9"/>
</dbReference>
<sequence>MDSSSHGSAGEGKNEGEELTIEVGRRGGVLVQRRSSAGRDLHSADLMPRVLATTVLVAVMAQAWRSTRTRQLGRPEPFVGKWQALQCQAGPIDLRQLAVRCGRDREMKFEKLIGPKKWSTLGPRTVRKARLSARPGAAVGTSFESMPPVWPCVGPDRQNRAQRRRLARTASYFKRRGALPDHRPGSTPSVQGEALRWKFEKQYWALEYKRLYFPIPSWERGARQPLRQASRAASTSAASTTASSGAFFPVQASPSPWSSAAAAAVPKPPSQEWYTGRPTYTSTQAQLERALTAARAHLYRQGLLKSISSSTGHDAEFYSVLPHPRERKWKQAKDMATYLRTGAQLKSSQYKRLTATLANLEGLLPYARVADSLTESDSLATPPKLVVDPVARATGRQDATAAAAEPEAAAGESSTTSLYSQLDQLLSRFQHVSASGSSAVQRSLGKARRLGERDEFGRVMASGARKEAGARVWIIPTSEAKAAAAPSAHTAAEEEYAFGRVVVNAKSLPDYFPAAAHREAVVRPMSLVSALGAFNVFAIVKGSGVAAQADAVALALARALAEWERIEVEEGRRHEGVVSWRDILKRANLLERDPRMVERKKPGHVKARKMPTWVKR</sequence>
<dbReference type="AlphaFoldDB" id="A0A9P6W6X6"/>
<comment type="caution">
    <text evidence="4">The sequence shown here is derived from an EMBL/GenBank/DDBJ whole genome shotgun (WGS) entry which is preliminary data.</text>
</comment>
<dbReference type="InterPro" id="IPR020568">
    <property type="entry name" value="Ribosomal_Su5_D2-typ_SF"/>
</dbReference>
<evidence type="ECO:0000256" key="2">
    <source>
        <dbReference type="ARBA" id="ARBA00022980"/>
    </source>
</evidence>
<protein>
    <submittedName>
        <fullName evidence="4">37S ribosomal protein S9, mitochondrial</fullName>
    </submittedName>
</protein>
<keyword evidence="5" id="KW-1185">Reference proteome</keyword>
<accession>A0A9P6W6X6</accession>
<dbReference type="InterPro" id="IPR014721">
    <property type="entry name" value="Ribsml_uS5_D2-typ_fold_subgr"/>
</dbReference>